<keyword evidence="2" id="KW-1185">Reference proteome</keyword>
<reference evidence="1 2" key="1">
    <citation type="journal article" date="2021" name="Int. J. Syst. Evol. Microbiol.">
        <title>Steroidobacter gossypii sp. nov., isolated from soil of cotton cropping field.</title>
        <authorList>
            <person name="Huang R."/>
            <person name="Yang S."/>
            <person name="Zhen C."/>
            <person name="Liu W."/>
        </authorList>
    </citation>
    <scope>NUCLEOTIDE SEQUENCE [LARGE SCALE GENOMIC DNA]</scope>
    <source>
        <strain evidence="1 2">S1-65</strain>
    </source>
</reference>
<protein>
    <submittedName>
        <fullName evidence="1">Uncharacterized protein</fullName>
    </submittedName>
</protein>
<evidence type="ECO:0000313" key="1">
    <source>
        <dbReference type="EMBL" id="MBM0107823.1"/>
    </source>
</evidence>
<sequence>MTDITFLFQSLDALIAKYRLLSFADWKERFDSGEQLHDYAECNEASERWWQAHTDVLEIENDEDGRQYALVAVTIYPSGVHSSPPAPSTRLKVYEDGTVMGAWADGSRFSWLQHVG</sequence>
<organism evidence="1 2">
    <name type="scientific">Steroidobacter gossypii</name>
    <dbReference type="NCBI Taxonomy" id="2805490"/>
    <lineage>
        <taxon>Bacteria</taxon>
        <taxon>Pseudomonadati</taxon>
        <taxon>Pseudomonadota</taxon>
        <taxon>Gammaproteobacteria</taxon>
        <taxon>Steroidobacterales</taxon>
        <taxon>Steroidobacteraceae</taxon>
        <taxon>Steroidobacter</taxon>
    </lineage>
</organism>
<name>A0ABS1X3M2_9GAMM</name>
<dbReference type="EMBL" id="JAEVLS010000006">
    <property type="protein sequence ID" value="MBM0107823.1"/>
    <property type="molecule type" value="Genomic_DNA"/>
</dbReference>
<proteinExistence type="predicted"/>
<gene>
    <name evidence="1" type="ORF">JM946_24070</name>
</gene>
<dbReference type="Proteomes" id="UP000661077">
    <property type="component" value="Unassembled WGS sequence"/>
</dbReference>
<accession>A0ABS1X3M2</accession>
<comment type="caution">
    <text evidence="1">The sequence shown here is derived from an EMBL/GenBank/DDBJ whole genome shotgun (WGS) entry which is preliminary data.</text>
</comment>
<evidence type="ECO:0000313" key="2">
    <source>
        <dbReference type="Proteomes" id="UP000661077"/>
    </source>
</evidence>
<dbReference type="RefSeq" id="WP_203169938.1">
    <property type="nucleotide sequence ID" value="NZ_JAEVLS010000006.1"/>
</dbReference>